<comment type="caution">
    <text evidence="1">The sequence shown here is derived from an EMBL/GenBank/DDBJ whole genome shotgun (WGS) entry which is preliminary data.</text>
</comment>
<protein>
    <submittedName>
        <fullName evidence="1">Uncharacterized protein</fullName>
    </submittedName>
</protein>
<name>A0ABS7U5C7_9BACT</name>
<accession>A0ABS7U5C7</accession>
<sequence>MNFANQMASVNTTRSLLCVYHENFGTNWNLSASDCYNFYGGAHLCRHEEIRRACIAGNGFVPIIDSWLADRVDDDDAMFVNIADCNNFDGQTGVGNGMTGKYCCSEWPKY</sequence>
<evidence type="ECO:0000313" key="1">
    <source>
        <dbReference type="EMBL" id="MBZ5715653.1"/>
    </source>
</evidence>
<dbReference type="Proteomes" id="UP001139031">
    <property type="component" value="Unassembled WGS sequence"/>
</dbReference>
<evidence type="ECO:0000313" key="2">
    <source>
        <dbReference type="Proteomes" id="UP001139031"/>
    </source>
</evidence>
<organism evidence="1 2">
    <name type="scientific">Nannocystis pusilla</name>
    <dbReference type="NCBI Taxonomy" id="889268"/>
    <lineage>
        <taxon>Bacteria</taxon>
        <taxon>Pseudomonadati</taxon>
        <taxon>Myxococcota</taxon>
        <taxon>Polyangia</taxon>
        <taxon>Nannocystales</taxon>
        <taxon>Nannocystaceae</taxon>
        <taxon>Nannocystis</taxon>
    </lineage>
</organism>
<reference evidence="1" key="1">
    <citation type="submission" date="2021-08" db="EMBL/GenBank/DDBJ databases">
        <authorList>
            <person name="Stevens D.C."/>
        </authorList>
    </citation>
    <scope>NUCLEOTIDE SEQUENCE</scope>
    <source>
        <strain evidence="1">DSM 53165</strain>
    </source>
</reference>
<dbReference type="EMBL" id="JAIRAU010000057">
    <property type="protein sequence ID" value="MBZ5715653.1"/>
    <property type="molecule type" value="Genomic_DNA"/>
</dbReference>
<proteinExistence type="predicted"/>
<keyword evidence="2" id="KW-1185">Reference proteome</keyword>
<gene>
    <name evidence="1" type="ORF">K7C98_41040</name>
</gene>
<dbReference type="RefSeq" id="WP_224197390.1">
    <property type="nucleotide sequence ID" value="NZ_JAIRAU010000057.1"/>
</dbReference>